<organism evidence="2 3">
    <name type="scientific">Achlya hypogyna</name>
    <name type="common">Oomycete</name>
    <name type="synonym">Protoachlya hypogyna</name>
    <dbReference type="NCBI Taxonomy" id="1202772"/>
    <lineage>
        <taxon>Eukaryota</taxon>
        <taxon>Sar</taxon>
        <taxon>Stramenopiles</taxon>
        <taxon>Oomycota</taxon>
        <taxon>Saprolegniomycetes</taxon>
        <taxon>Saprolegniales</taxon>
        <taxon>Achlyaceae</taxon>
        <taxon>Achlya</taxon>
    </lineage>
</organism>
<accession>A0A1V9ZDT4</accession>
<dbReference type="PANTHER" id="PTHR33840:SF1">
    <property type="entry name" value="TLE1 PHOSPHOLIPASE DOMAIN-CONTAINING PROTEIN"/>
    <property type="match status" value="1"/>
</dbReference>
<evidence type="ECO:0000259" key="1">
    <source>
        <dbReference type="Pfam" id="PF09994"/>
    </source>
</evidence>
<reference evidence="2 3" key="1">
    <citation type="journal article" date="2014" name="Genome Biol. Evol.">
        <title>The secreted proteins of Achlya hypogyna and Thraustotheca clavata identify the ancestral oomycete secretome and reveal gene acquisitions by horizontal gene transfer.</title>
        <authorList>
            <person name="Misner I."/>
            <person name="Blouin N."/>
            <person name="Leonard G."/>
            <person name="Richards T.A."/>
            <person name="Lane C.E."/>
        </authorList>
    </citation>
    <scope>NUCLEOTIDE SEQUENCE [LARGE SCALE GENOMIC DNA]</scope>
    <source>
        <strain evidence="2 3">ATCC 48635</strain>
    </source>
</reference>
<gene>
    <name evidence="2" type="ORF">ACHHYP_16942</name>
</gene>
<evidence type="ECO:0000313" key="2">
    <source>
        <dbReference type="EMBL" id="OQR96163.1"/>
    </source>
</evidence>
<dbReference type="InterPro" id="IPR018712">
    <property type="entry name" value="Tle1-like_cat"/>
</dbReference>
<dbReference type="OrthoDB" id="2794527at2759"/>
<proteinExistence type="predicted"/>
<dbReference type="Proteomes" id="UP000243579">
    <property type="component" value="Unassembled WGS sequence"/>
</dbReference>
<protein>
    <recommendedName>
        <fullName evidence="1">T6SS Phospholipase effector Tle1-like catalytic domain-containing protein</fullName>
    </recommendedName>
</protein>
<comment type="caution">
    <text evidence="2">The sequence shown here is derived from an EMBL/GenBank/DDBJ whole genome shotgun (WGS) entry which is preliminary data.</text>
</comment>
<dbReference type="SUPFAM" id="SSF53474">
    <property type="entry name" value="alpha/beta-Hydrolases"/>
    <property type="match status" value="1"/>
</dbReference>
<evidence type="ECO:0000313" key="3">
    <source>
        <dbReference type="Proteomes" id="UP000243579"/>
    </source>
</evidence>
<sequence length="402" mass="45743">MSAPKNIAIFLDGTWNTPASHTNVFKLYVDTSESPTQIKKYFKGVGTTWWETISGGIFAEGMTDIIRRVYDYLVQRYVPGDKVFLFGFSRGAFEVRALIGFLDICGLVHPDCPVSVDALWAYYEKVNVDLLAKSLEDLLNTPAADVPNLSPFEKAMRAHCKLISLTFVGVFDVVAADPNSTRHMYGQNLQSVERICHAMAIDEHRLPFQVMTFDDPPQRFAERDVRNVPDDCTDWRMEKKALHHIEQRWFVGAHSNVGGGFSETDVLCDVPRHWIQKCAIAQGLAFDRLVELDGTEHLRSPDQMTLDWRQWAMQAAWKHFRPLGASSSFNQTIDRTVFERYQDKAMGYEGAPKNLIEWAKDKKVDLSTIEPAHIWIDTGGIVNHDPNSVSRHIPRAKQENKK</sequence>
<dbReference type="STRING" id="1202772.A0A1V9ZDT4"/>
<dbReference type="PANTHER" id="PTHR33840">
    <property type="match status" value="1"/>
</dbReference>
<dbReference type="InterPro" id="IPR029058">
    <property type="entry name" value="AB_hydrolase_fold"/>
</dbReference>
<dbReference type="EMBL" id="JNBR01000153">
    <property type="protein sequence ID" value="OQR96163.1"/>
    <property type="molecule type" value="Genomic_DNA"/>
</dbReference>
<dbReference type="Pfam" id="PF09994">
    <property type="entry name" value="T6SS_Tle1-like_cat"/>
    <property type="match status" value="1"/>
</dbReference>
<dbReference type="AlphaFoldDB" id="A0A1V9ZDT4"/>
<feature type="domain" description="T6SS Phospholipase effector Tle1-like catalytic" evidence="1">
    <location>
        <begin position="5"/>
        <end position="275"/>
    </location>
</feature>
<keyword evidence="3" id="KW-1185">Reference proteome</keyword>
<name>A0A1V9ZDT4_ACHHY</name>